<protein>
    <submittedName>
        <fullName evidence="2">Transposase</fullName>
    </submittedName>
</protein>
<accession>A0A7V2AZC0</accession>
<feature type="domain" description="Transposase IS200-like" evidence="1">
    <location>
        <begin position="21"/>
        <end position="164"/>
    </location>
</feature>
<sequence>MKYDPEKHHRRSIRLKGYDYSQPGAYFITLVTQDRACLFGEVVDGEMRLNAWGKIARQCWFDIPVHFPHAALDAFVVMPNHIHGVIIIVGDRGTACRAPTPEQFGKPVAGSIPTIIRSYKSAVAKRINEHRGTPGAPVWQRNYFEHIIRNSDELHRIREYITNNPLQWALDRENLDVVRATHASPLQKNEPWCT</sequence>
<dbReference type="SMART" id="SM01321">
    <property type="entry name" value="Y1_Tnp"/>
    <property type="match status" value="1"/>
</dbReference>
<comment type="caution">
    <text evidence="2">The sequence shown here is derived from an EMBL/GenBank/DDBJ whole genome shotgun (WGS) entry which is preliminary data.</text>
</comment>
<organism evidence="2">
    <name type="scientific">Rhodothermus marinus</name>
    <name type="common">Rhodothermus obamensis</name>
    <dbReference type="NCBI Taxonomy" id="29549"/>
    <lineage>
        <taxon>Bacteria</taxon>
        <taxon>Pseudomonadati</taxon>
        <taxon>Rhodothermota</taxon>
        <taxon>Rhodothermia</taxon>
        <taxon>Rhodothermales</taxon>
        <taxon>Rhodothermaceae</taxon>
        <taxon>Rhodothermus</taxon>
    </lineage>
</organism>
<dbReference type="GO" id="GO:0043565">
    <property type="term" value="F:sequence-specific DNA binding"/>
    <property type="evidence" value="ECO:0007669"/>
    <property type="project" value="TreeGrafter"/>
</dbReference>
<reference evidence="2" key="1">
    <citation type="journal article" date="2020" name="mSystems">
        <title>Genome- and Community-Level Interaction Insights into Carbon Utilization and Element Cycling Functions of Hydrothermarchaeota in Hydrothermal Sediment.</title>
        <authorList>
            <person name="Zhou Z."/>
            <person name="Liu Y."/>
            <person name="Xu W."/>
            <person name="Pan J."/>
            <person name="Luo Z.H."/>
            <person name="Li M."/>
        </authorList>
    </citation>
    <scope>NUCLEOTIDE SEQUENCE [LARGE SCALE GENOMIC DNA]</scope>
    <source>
        <strain evidence="2">SpSt-143</strain>
    </source>
</reference>
<proteinExistence type="predicted"/>
<dbReference type="PANTHER" id="PTHR36966">
    <property type="entry name" value="REP-ASSOCIATED TYROSINE TRANSPOSASE"/>
    <property type="match status" value="1"/>
</dbReference>
<dbReference type="GO" id="GO:0006313">
    <property type="term" value="P:DNA transposition"/>
    <property type="evidence" value="ECO:0007669"/>
    <property type="project" value="InterPro"/>
</dbReference>
<dbReference type="AlphaFoldDB" id="A0A7V2AZC0"/>
<evidence type="ECO:0000313" key="2">
    <source>
        <dbReference type="EMBL" id="HER95441.1"/>
    </source>
</evidence>
<gene>
    <name evidence="2" type="ORF">ENO59_02835</name>
</gene>
<dbReference type="PANTHER" id="PTHR36966:SF1">
    <property type="entry name" value="REP-ASSOCIATED TYROSINE TRANSPOSASE"/>
    <property type="match status" value="1"/>
</dbReference>
<dbReference type="Gene3D" id="3.30.70.1290">
    <property type="entry name" value="Transposase IS200-like"/>
    <property type="match status" value="1"/>
</dbReference>
<dbReference type="InterPro" id="IPR036515">
    <property type="entry name" value="Transposase_17_sf"/>
</dbReference>
<dbReference type="InterPro" id="IPR052715">
    <property type="entry name" value="RAYT_transposase"/>
</dbReference>
<dbReference type="GO" id="GO:0004803">
    <property type="term" value="F:transposase activity"/>
    <property type="evidence" value="ECO:0007669"/>
    <property type="project" value="InterPro"/>
</dbReference>
<dbReference type="InterPro" id="IPR002686">
    <property type="entry name" value="Transposase_17"/>
</dbReference>
<dbReference type="SUPFAM" id="SSF143422">
    <property type="entry name" value="Transposase IS200-like"/>
    <property type="match status" value="1"/>
</dbReference>
<evidence type="ECO:0000259" key="1">
    <source>
        <dbReference type="SMART" id="SM01321"/>
    </source>
</evidence>
<name>A0A7V2AZC0_RHOMR</name>
<dbReference type="EMBL" id="DSGB01000003">
    <property type="protein sequence ID" value="HER95441.1"/>
    <property type="molecule type" value="Genomic_DNA"/>
</dbReference>